<dbReference type="Proteomes" id="UP000481153">
    <property type="component" value="Unassembled WGS sequence"/>
</dbReference>
<keyword evidence="2" id="KW-1185">Reference proteome</keyword>
<dbReference type="AlphaFoldDB" id="A0A6G0XXI4"/>
<name>A0A6G0XXI4_9STRA</name>
<protein>
    <submittedName>
        <fullName evidence="1">Uncharacterized protein</fullName>
    </submittedName>
</protein>
<comment type="caution">
    <text evidence="1">The sequence shown here is derived from an EMBL/GenBank/DDBJ whole genome shotgun (WGS) entry which is preliminary data.</text>
</comment>
<organism evidence="1 2">
    <name type="scientific">Aphanomyces euteiches</name>
    <dbReference type="NCBI Taxonomy" id="100861"/>
    <lineage>
        <taxon>Eukaryota</taxon>
        <taxon>Sar</taxon>
        <taxon>Stramenopiles</taxon>
        <taxon>Oomycota</taxon>
        <taxon>Saprolegniomycetes</taxon>
        <taxon>Saprolegniales</taxon>
        <taxon>Verrucalvaceae</taxon>
        <taxon>Aphanomyces</taxon>
    </lineage>
</organism>
<sequence length="325" mass="36344">MWLRSPTKSPIKKAMQSASFNWENAAHQSKGQTTEETASQSPLRAELLDKVLHLLDQDDSVVGFVAELVDSVSALPLHDKTVRTAFLTQLHKAPQRTSGRTKCLNPQHCRAFILACANEIVELDENDPAFDYAESCVGSDDGKNSTLRHASMAAAADEGDSKVSSSSMKDVAAKLRDRMQLYDYESSVHPTICECERDECLHAAFERLHVHAQDMSKKRLVFTELKRQVATKSPAQDLASKYRTFEALKANRSNSPLNMGRKKRAFYKFKGPTTTSMASANVHHIDVHPPRRQPPFWTTPVAKDYLLGALVLGLAFLIYDELNLW</sequence>
<dbReference type="EMBL" id="VJMJ01000002">
    <property type="protein sequence ID" value="KAF0745229.1"/>
    <property type="molecule type" value="Genomic_DNA"/>
</dbReference>
<gene>
    <name evidence="1" type="ORF">Ae201684_000262</name>
</gene>
<dbReference type="VEuPathDB" id="FungiDB:AeMF1_019644"/>
<evidence type="ECO:0000313" key="2">
    <source>
        <dbReference type="Proteomes" id="UP000481153"/>
    </source>
</evidence>
<evidence type="ECO:0000313" key="1">
    <source>
        <dbReference type="EMBL" id="KAF0745229.1"/>
    </source>
</evidence>
<proteinExistence type="predicted"/>
<accession>A0A6G0XXI4</accession>
<reference evidence="1 2" key="1">
    <citation type="submission" date="2019-07" db="EMBL/GenBank/DDBJ databases">
        <title>Genomics analysis of Aphanomyces spp. identifies a new class of oomycete effector associated with host adaptation.</title>
        <authorList>
            <person name="Gaulin E."/>
        </authorList>
    </citation>
    <scope>NUCLEOTIDE SEQUENCE [LARGE SCALE GENOMIC DNA]</scope>
    <source>
        <strain evidence="1 2">ATCC 201684</strain>
    </source>
</reference>